<organism evidence="2 3">
    <name type="scientific">Ligilactobacillus ruminis</name>
    <dbReference type="NCBI Taxonomy" id="1623"/>
    <lineage>
        <taxon>Bacteria</taxon>
        <taxon>Bacillati</taxon>
        <taxon>Bacillota</taxon>
        <taxon>Bacilli</taxon>
        <taxon>Lactobacillales</taxon>
        <taxon>Lactobacillaceae</taxon>
        <taxon>Ligilactobacillus</taxon>
    </lineage>
</organism>
<proteinExistence type="predicted"/>
<dbReference type="EMBL" id="FOCC01000005">
    <property type="protein sequence ID" value="SEM60791.1"/>
    <property type="molecule type" value="Genomic_DNA"/>
</dbReference>
<gene>
    <name evidence="2" type="ORF">SAMN05216431_10545</name>
</gene>
<sequence>MKATEKMSLTVNLYYHGQNGSARKFAEEMKASGVAQAIREEASNLRYEYFQPLADPETILLIDSWEKARRRWTSTTLHR</sequence>
<dbReference type="Gene3D" id="3.30.70.100">
    <property type="match status" value="1"/>
</dbReference>
<protein>
    <submittedName>
        <fullName evidence="2">Antibiotic biosynthesis monooxygenase</fullName>
    </submittedName>
</protein>
<evidence type="ECO:0000313" key="3">
    <source>
        <dbReference type="Proteomes" id="UP000182089"/>
    </source>
</evidence>
<dbReference type="Proteomes" id="UP000182089">
    <property type="component" value="Unassembled WGS sequence"/>
</dbReference>
<reference evidence="2 3" key="1">
    <citation type="submission" date="2016-10" db="EMBL/GenBank/DDBJ databases">
        <authorList>
            <person name="Varghese N."/>
            <person name="Submissions S."/>
        </authorList>
    </citation>
    <scope>NUCLEOTIDE SEQUENCE [LARGE SCALE GENOMIC DNA]</scope>
    <source>
        <strain evidence="2 3">WC1T17</strain>
    </source>
</reference>
<keyword evidence="2" id="KW-0503">Monooxygenase</keyword>
<dbReference type="SUPFAM" id="SSF54909">
    <property type="entry name" value="Dimeric alpha+beta barrel"/>
    <property type="match status" value="1"/>
</dbReference>
<feature type="domain" description="ABM" evidence="1">
    <location>
        <begin position="10"/>
        <end position="67"/>
    </location>
</feature>
<evidence type="ECO:0000313" key="2">
    <source>
        <dbReference type="EMBL" id="SEM60791.1"/>
    </source>
</evidence>
<accession>A0ABY1AB37</accession>
<keyword evidence="2" id="KW-0560">Oxidoreductase</keyword>
<dbReference type="Pfam" id="PF03992">
    <property type="entry name" value="ABM"/>
    <property type="match status" value="1"/>
</dbReference>
<name>A0ABY1AB37_9LACO</name>
<dbReference type="InterPro" id="IPR007138">
    <property type="entry name" value="ABM_dom"/>
</dbReference>
<evidence type="ECO:0000259" key="1">
    <source>
        <dbReference type="Pfam" id="PF03992"/>
    </source>
</evidence>
<dbReference type="InterPro" id="IPR011008">
    <property type="entry name" value="Dimeric_a/b-barrel"/>
</dbReference>
<comment type="caution">
    <text evidence="2">The sequence shown here is derived from an EMBL/GenBank/DDBJ whole genome shotgun (WGS) entry which is preliminary data.</text>
</comment>
<dbReference type="GO" id="GO:0004497">
    <property type="term" value="F:monooxygenase activity"/>
    <property type="evidence" value="ECO:0007669"/>
    <property type="project" value="UniProtKB-KW"/>
</dbReference>